<organism evidence="1">
    <name type="scientific">Arundo donax</name>
    <name type="common">Giant reed</name>
    <name type="synonym">Donax arundinaceus</name>
    <dbReference type="NCBI Taxonomy" id="35708"/>
    <lineage>
        <taxon>Eukaryota</taxon>
        <taxon>Viridiplantae</taxon>
        <taxon>Streptophyta</taxon>
        <taxon>Embryophyta</taxon>
        <taxon>Tracheophyta</taxon>
        <taxon>Spermatophyta</taxon>
        <taxon>Magnoliopsida</taxon>
        <taxon>Liliopsida</taxon>
        <taxon>Poales</taxon>
        <taxon>Poaceae</taxon>
        <taxon>PACMAD clade</taxon>
        <taxon>Arundinoideae</taxon>
        <taxon>Arundineae</taxon>
        <taxon>Arundo</taxon>
    </lineage>
</organism>
<protein>
    <submittedName>
        <fullName evidence="1">Uncharacterized protein</fullName>
    </submittedName>
</protein>
<dbReference type="EMBL" id="GBRH01237224">
    <property type="protein sequence ID" value="JAD60671.1"/>
    <property type="molecule type" value="Transcribed_RNA"/>
</dbReference>
<sequence length="37" mass="4231">MSLTCWHDSIISTIIVFHDAAPTLVQPIAQDSKYQNW</sequence>
<evidence type="ECO:0000313" key="1">
    <source>
        <dbReference type="EMBL" id="JAD60671.1"/>
    </source>
</evidence>
<reference evidence="1" key="2">
    <citation type="journal article" date="2015" name="Data Brief">
        <title>Shoot transcriptome of the giant reed, Arundo donax.</title>
        <authorList>
            <person name="Barrero R.A."/>
            <person name="Guerrero F.D."/>
            <person name="Moolhuijzen P."/>
            <person name="Goolsby J.A."/>
            <person name="Tidwell J."/>
            <person name="Bellgard S.E."/>
            <person name="Bellgard M.I."/>
        </authorList>
    </citation>
    <scope>NUCLEOTIDE SEQUENCE</scope>
    <source>
        <tissue evidence="1">Shoot tissue taken approximately 20 cm above the soil surface</tissue>
    </source>
</reference>
<name>A0A0A9BBH5_ARUDO</name>
<proteinExistence type="predicted"/>
<accession>A0A0A9BBH5</accession>
<reference evidence="1" key="1">
    <citation type="submission" date="2014-09" db="EMBL/GenBank/DDBJ databases">
        <authorList>
            <person name="Magalhaes I.L.F."/>
            <person name="Oliveira U."/>
            <person name="Santos F.R."/>
            <person name="Vidigal T.H.D.A."/>
            <person name="Brescovit A.D."/>
            <person name="Santos A.J."/>
        </authorList>
    </citation>
    <scope>NUCLEOTIDE SEQUENCE</scope>
    <source>
        <tissue evidence="1">Shoot tissue taken approximately 20 cm above the soil surface</tissue>
    </source>
</reference>
<dbReference type="AlphaFoldDB" id="A0A0A9BBH5"/>